<dbReference type="Pfam" id="PF00561">
    <property type="entry name" value="Abhydrolase_1"/>
    <property type="match status" value="1"/>
</dbReference>
<dbReference type="PANTHER" id="PTHR43798">
    <property type="entry name" value="MONOACYLGLYCEROL LIPASE"/>
    <property type="match status" value="1"/>
</dbReference>
<evidence type="ECO:0000313" key="3">
    <source>
        <dbReference type="EMBL" id="SVC66271.1"/>
    </source>
</evidence>
<dbReference type="InterPro" id="IPR050266">
    <property type="entry name" value="AB_hydrolase_sf"/>
</dbReference>
<gene>
    <name evidence="3" type="ORF">METZ01_LOCUS319125</name>
</gene>
<dbReference type="GO" id="GO:0016020">
    <property type="term" value="C:membrane"/>
    <property type="evidence" value="ECO:0007669"/>
    <property type="project" value="TreeGrafter"/>
</dbReference>
<sequence>MPFAPVNNTNIYYEVHGEGPTIVFAHGSGGNHLSWWQQITHFSKHYRCVLYDHRTFGRTLDEEPPKGRAAFAEDLKCLLDYLEIENTAIVAHSMGGRSGSGFALRNPERVWSLILSGSNGGADSEEARIIRQKHKANPPFIPKGALRAISSRFAEQNPEKAFLYRQIMRLNPRHDPDFLKVPKHLWGISTHQRFIDLKIPMLYVTGEEDAIVHPETIRIASELVTHSELLVVKGSGHSTYYEQPDLFNKKVHRFLEKSAELEN</sequence>
<dbReference type="GO" id="GO:0016787">
    <property type="term" value="F:hydrolase activity"/>
    <property type="evidence" value="ECO:0007669"/>
    <property type="project" value="UniProtKB-KW"/>
</dbReference>
<protein>
    <recommendedName>
        <fullName evidence="2">AB hydrolase-1 domain-containing protein</fullName>
    </recommendedName>
</protein>
<dbReference type="AlphaFoldDB" id="A0A382P362"/>
<evidence type="ECO:0000256" key="1">
    <source>
        <dbReference type="ARBA" id="ARBA00022801"/>
    </source>
</evidence>
<dbReference type="PANTHER" id="PTHR43798:SF31">
    <property type="entry name" value="AB HYDROLASE SUPERFAMILY PROTEIN YCLE"/>
    <property type="match status" value="1"/>
</dbReference>
<name>A0A382P362_9ZZZZ</name>
<dbReference type="EMBL" id="UINC01103697">
    <property type="protein sequence ID" value="SVC66271.1"/>
    <property type="molecule type" value="Genomic_DNA"/>
</dbReference>
<evidence type="ECO:0000259" key="2">
    <source>
        <dbReference type="Pfam" id="PF00561"/>
    </source>
</evidence>
<feature type="domain" description="AB hydrolase-1" evidence="2">
    <location>
        <begin position="20"/>
        <end position="243"/>
    </location>
</feature>
<accession>A0A382P362</accession>
<organism evidence="3">
    <name type="scientific">marine metagenome</name>
    <dbReference type="NCBI Taxonomy" id="408172"/>
    <lineage>
        <taxon>unclassified sequences</taxon>
        <taxon>metagenomes</taxon>
        <taxon>ecological metagenomes</taxon>
    </lineage>
</organism>
<reference evidence="3" key="1">
    <citation type="submission" date="2018-05" db="EMBL/GenBank/DDBJ databases">
        <authorList>
            <person name="Lanie J.A."/>
            <person name="Ng W.-L."/>
            <person name="Kazmierczak K.M."/>
            <person name="Andrzejewski T.M."/>
            <person name="Davidsen T.M."/>
            <person name="Wayne K.J."/>
            <person name="Tettelin H."/>
            <person name="Glass J.I."/>
            <person name="Rusch D."/>
            <person name="Podicherti R."/>
            <person name="Tsui H.-C.T."/>
            <person name="Winkler M.E."/>
        </authorList>
    </citation>
    <scope>NUCLEOTIDE SEQUENCE</scope>
</reference>
<dbReference type="Gene3D" id="3.40.50.1820">
    <property type="entry name" value="alpha/beta hydrolase"/>
    <property type="match status" value="1"/>
</dbReference>
<dbReference type="InterPro" id="IPR029058">
    <property type="entry name" value="AB_hydrolase_fold"/>
</dbReference>
<dbReference type="SUPFAM" id="SSF53474">
    <property type="entry name" value="alpha/beta-Hydrolases"/>
    <property type="match status" value="1"/>
</dbReference>
<dbReference type="InterPro" id="IPR000073">
    <property type="entry name" value="AB_hydrolase_1"/>
</dbReference>
<proteinExistence type="predicted"/>
<keyword evidence="1" id="KW-0378">Hydrolase</keyword>
<dbReference type="PRINTS" id="PR00111">
    <property type="entry name" value="ABHYDROLASE"/>
</dbReference>